<evidence type="ECO:0000256" key="4">
    <source>
        <dbReference type="PROSITE-ProRule" id="PRU00335"/>
    </source>
</evidence>
<reference evidence="7" key="1">
    <citation type="journal article" date="2019" name="Int. J. Syst. Evol. Microbiol.">
        <title>The Global Catalogue of Microorganisms (GCM) 10K type strain sequencing project: providing services to taxonomists for standard genome sequencing and annotation.</title>
        <authorList>
            <consortium name="The Broad Institute Genomics Platform"/>
            <consortium name="The Broad Institute Genome Sequencing Center for Infectious Disease"/>
            <person name="Wu L."/>
            <person name="Ma J."/>
        </authorList>
    </citation>
    <scope>NUCLEOTIDE SEQUENCE [LARGE SCALE GENOMIC DNA]</scope>
    <source>
        <strain evidence="7">JCM 14234</strain>
    </source>
</reference>
<protein>
    <submittedName>
        <fullName evidence="6">TetR/AcrR family transcriptional regulator</fullName>
    </submittedName>
</protein>
<evidence type="ECO:0000256" key="3">
    <source>
        <dbReference type="ARBA" id="ARBA00023163"/>
    </source>
</evidence>
<comment type="caution">
    <text evidence="6">The sequence shown here is derived from an EMBL/GenBank/DDBJ whole genome shotgun (WGS) entry which is preliminary data.</text>
</comment>
<feature type="DNA-binding region" description="H-T-H motif" evidence="4">
    <location>
        <begin position="29"/>
        <end position="48"/>
    </location>
</feature>
<name>A0ABP6KXU3_9ACTN</name>
<evidence type="ECO:0000313" key="6">
    <source>
        <dbReference type="EMBL" id="GAA3026383.1"/>
    </source>
</evidence>
<keyword evidence="7" id="KW-1185">Reference proteome</keyword>
<dbReference type="InterPro" id="IPR050109">
    <property type="entry name" value="HTH-type_TetR-like_transc_reg"/>
</dbReference>
<dbReference type="EMBL" id="BAAAVS010000008">
    <property type="protein sequence ID" value="GAA3026383.1"/>
    <property type="molecule type" value="Genomic_DNA"/>
</dbReference>
<evidence type="ECO:0000259" key="5">
    <source>
        <dbReference type="PROSITE" id="PS50977"/>
    </source>
</evidence>
<evidence type="ECO:0000256" key="2">
    <source>
        <dbReference type="ARBA" id="ARBA00023125"/>
    </source>
</evidence>
<dbReference type="InterPro" id="IPR001647">
    <property type="entry name" value="HTH_TetR"/>
</dbReference>
<dbReference type="RefSeq" id="WP_344716308.1">
    <property type="nucleotide sequence ID" value="NZ_BAAAVS010000008.1"/>
</dbReference>
<sequence length="234" mass="24898">MEKASSDTRKRLLDAAVELIAAAPGEEFSLRDVCNRAGVKMPTLYHFFGSKQGLTEAVVARGFEQYAAAKAQAETSGDPIQDIRDGWDSHVEFGLANPGVYALMYGAVRPGDTSPAQAEPTAMLRKLVRWAAEQNRLVVPSEQAVGHILATNVGVTLRQIVAEQPDPALSAAVRDAVIAAITGMPHVGDESGRAALLGALEHAVRHPDVLGSAETALLAEWLRRLAQRAAVEAC</sequence>
<dbReference type="PANTHER" id="PTHR30055:SF234">
    <property type="entry name" value="HTH-TYPE TRANSCRIPTIONAL REGULATOR BETI"/>
    <property type="match status" value="1"/>
</dbReference>
<dbReference type="Gene3D" id="1.10.357.10">
    <property type="entry name" value="Tetracycline Repressor, domain 2"/>
    <property type="match status" value="1"/>
</dbReference>
<evidence type="ECO:0000313" key="7">
    <source>
        <dbReference type="Proteomes" id="UP001501035"/>
    </source>
</evidence>
<keyword evidence="1" id="KW-0805">Transcription regulation</keyword>
<proteinExistence type="predicted"/>
<evidence type="ECO:0000256" key="1">
    <source>
        <dbReference type="ARBA" id="ARBA00023015"/>
    </source>
</evidence>
<dbReference type="PRINTS" id="PR00455">
    <property type="entry name" value="HTHTETR"/>
</dbReference>
<organism evidence="6 7">
    <name type="scientific">Gordonia defluvii</name>
    <dbReference type="NCBI Taxonomy" id="283718"/>
    <lineage>
        <taxon>Bacteria</taxon>
        <taxon>Bacillati</taxon>
        <taxon>Actinomycetota</taxon>
        <taxon>Actinomycetes</taxon>
        <taxon>Mycobacteriales</taxon>
        <taxon>Gordoniaceae</taxon>
        <taxon>Gordonia</taxon>
    </lineage>
</organism>
<gene>
    <name evidence="6" type="ORF">GCM10010528_05130</name>
</gene>
<dbReference type="SUPFAM" id="SSF46689">
    <property type="entry name" value="Homeodomain-like"/>
    <property type="match status" value="1"/>
</dbReference>
<dbReference type="SUPFAM" id="SSF48498">
    <property type="entry name" value="Tetracyclin repressor-like, C-terminal domain"/>
    <property type="match status" value="1"/>
</dbReference>
<dbReference type="PROSITE" id="PS50977">
    <property type="entry name" value="HTH_TETR_2"/>
    <property type="match status" value="1"/>
</dbReference>
<dbReference type="Pfam" id="PF00440">
    <property type="entry name" value="TetR_N"/>
    <property type="match status" value="1"/>
</dbReference>
<dbReference type="InterPro" id="IPR009057">
    <property type="entry name" value="Homeodomain-like_sf"/>
</dbReference>
<feature type="domain" description="HTH tetR-type" evidence="5">
    <location>
        <begin position="6"/>
        <end position="66"/>
    </location>
</feature>
<dbReference type="PANTHER" id="PTHR30055">
    <property type="entry name" value="HTH-TYPE TRANSCRIPTIONAL REGULATOR RUTR"/>
    <property type="match status" value="1"/>
</dbReference>
<keyword evidence="2 4" id="KW-0238">DNA-binding</keyword>
<accession>A0ABP6KXU3</accession>
<dbReference type="Proteomes" id="UP001501035">
    <property type="component" value="Unassembled WGS sequence"/>
</dbReference>
<keyword evidence="3" id="KW-0804">Transcription</keyword>
<dbReference type="InterPro" id="IPR036271">
    <property type="entry name" value="Tet_transcr_reg_TetR-rel_C_sf"/>
</dbReference>